<dbReference type="OrthoDB" id="181455at2"/>
<feature type="domain" description="DUF4126" evidence="2">
    <location>
        <begin position="6"/>
        <end position="172"/>
    </location>
</feature>
<dbReference type="EMBL" id="SDMQ01000002">
    <property type="protein sequence ID" value="TBT87298.1"/>
    <property type="molecule type" value="Genomic_DNA"/>
</dbReference>
<sequence length="199" mass="20105">MEMLPAAFASGWASGINAWATVLVLGVLGRFAGIEGIPAGFQRTDVLVIVGILCAIELVADKIPYIDSAWDTVSTVIRPIAGAAIGAIYAGATGDLATVTLASVGGITALVSHLTKAGLRLAVNTSPEPFTNVAASAAGDVAVTGVATLVALAPVAAAVVVAVLLVLGLIALWAIASRIRRGWAALQRWRTRGQTPTAA</sequence>
<accession>A0A4Q9KFU6</accession>
<feature type="transmembrane region" description="Helical" evidence="1">
    <location>
        <begin position="12"/>
        <end position="32"/>
    </location>
</feature>
<keyword evidence="4" id="KW-1185">Reference proteome</keyword>
<organism evidence="3 4">
    <name type="scientific">Propioniciclava sinopodophylli</name>
    <dbReference type="NCBI Taxonomy" id="1837344"/>
    <lineage>
        <taxon>Bacteria</taxon>
        <taxon>Bacillati</taxon>
        <taxon>Actinomycetota</taxon>
        <taxon>Actinomycetes</taxon>
        <taxon>Propionibacteriales</taxon>
        <taxon>Propionibacteriaceae</taxon>
        <taxon>Propioniciclava</taxon>
    </lineage>
</organism>
<keyword evidence="1" id="KW-1133">Transmembrane helix</keyword>
<reference evidence="3 4" key="1">
    <citation type="submission" date="2019-01" db="EMBL/GenBank/DDBJ databases">
        <title>Lactibacter flavus gen. nov., sp. nov., a novel bacterium of the family Propionibacteriaceae isolated from raw milk and dairy products.</title>
        <authorList>
            <person name="Huptas C."/>
            <person name="Wenning M."/>
            <person name="Breitenwieser F."/>
            <person name="Doll E."/>
            <person name="Von Neubeck M."/>
            <person name="Busse H.-J."/>
            <person name="Scherer S."/>
        </authorList>
    </citation>
    <scope>NUCLEOTIDE SEQUENCE [LARGE SCALE GENOMIC DNA]</scope>
    <source>
        <strain evidence="3 4">KCTC 33808</strain>
    </source>
</reference>
<keyword evidence="1" id="KW-0812">Transmembrane</keyword>
<dbReference type="AlphaFoldDB" id="A0A4Q9KFU6"/>
<proteinExistence type="predicted"/>
<dbReference type="Proteomes" id="UP000292373">
    <property type="component" value="Unassembled WGS sequence"/>
</dbReference>
<dbReference type="Pfam" id="PF13548">
    <property type="entry name" value="DUF4126"/>
    <property type="match status" value="1"/>
</dbReference>
<name>A0A4Q9KFU6_9ACTN</name>
<protein>
    <submittedName>
        <fullName evidence="3">DUF4126 domain-containing protein</fullName>
    </submittedName>
</protein>
<evidence type="ECO:0000256" key="1">
    <source>
        <dbReference type="SAM" id="Phobius"/>
    </source>
</evidence>
<evidence type="ECO:0000259" key="2">
    <source>
        <dbReference type="Pfam" id="PF13548"/>
    </source>
</evidence>
<evidence type="ECO:0000313" key="3">
    <source>
        <dbReference type="EMBL" id="TBT87298.1"/>
    </source>
</evidence>
<evidence type="ECO:0000313" key="4">
    <source>
        <dbReference type="Proteomes" id="UP000292373"/>
    </source>
</evidence>
<comment type="caution">
    <text evidence="3">The sequence shown here is derived from an EMBL/GenBank/DDBJ whole genome shotgun (WGS) entry which is preliminary data.</text>
</comment>
<feature type="transmembrane region" description="Helical" evidence="1">
    <location>
        <begin position="151"/>
        <end position="176"/>
    </location>
</feature>
<keyword evidence="1" id="KW-0472">Membrane</keyword>
<dbReference type="RefSeq" id="WP_131167084.1">
    <property type="nucleotide sequence ID" value="NZ_SDMQ01000002.1"/>
</dbReference>
<gene>
    <name evidence="3" type="ORF">ET989_03025</name>
</gene>
<dbReference type="InterPro" id="IPR025196">
    <property type="entry name" value="DUF4126"/>
</dbReference>